<feature type="non-terminal residue" evidence="1">
    <location>
        <position position="1"/>
    </location>
</feature>
<gene>
    <name evidence="1" type="ORF">METZ01_LOCUS363255</name>
</gene>
<name>A0A382SNB5_9ZZZZ</name>
<proteinExistence type="predicted"/>
<sequence length="310" mass="35393">HLSVSGSQAYIIGGHDKGATYGAYELLKELGFQLWTPGTLTVPEGEVMLPEELSRTEIPVIEYRDTHYTPGHDPAFAEWHRLDRFIYDWGMWVHTFGRLVPPDEHFHDHPEWFAEVNGKRIPSGQLCLTNEGLYQALLHELRIRIEAEPDKHYWSVSQNDTFGYCTCSNCAAIDAREDAHSGALIAFVNRLAAEFPDKTISTLAYQYSRKAPKHLRPADNVLIVLAPIELNRSRPVVDDPSAAAFRTELEDWARMTDRLLIWDYVIQFANLVSPFPNLRVLQPNLRYFVDQHAIAHGLHNAPAMSINFYI</sequence>
<dbReference type="EMBL" id="UINC01129778">
    <property type="protein sequence ID" value="SVD10401.1"/>
    <property type="molecule type" value="Genomic_DNA"/>
</dbReference>
<evidence type="ECO:0000313" key="1">
    <source>
        <dbReference type="EMBL" id="SVD10401.1"/>
    </source>
</evidence>
<organism evidence="1">
    <name type="scientific">marine metagenome</name>
    <dbReference type="NCBI Taxonomy" id="408172"/>
    <lineage>
        <taxon>unclassified sequences</taxon>
        <taxon>metagenomes</taxon>
        <taxon>ecological metagenomes</taxon>
    </lineage>
</organism>
<evidence type="ECO:0008006" key="2">
    <source>
        <dbReference type="Google" id="ProtNLM"/>
    </source>
</evidence>
<protein>
    <recommendedName>
        <fullName evidence="2">DUF4838 domain-containing protein</fullName>
    </recommendedName>
</protein>
<dbReference type="Pfam" id="PF16126">
    <property type="entry name" value="DUF4838"/>
    <property type="match status" value="1"/>
</dbReference>
<reference evidence="1" key="1">
    <citation type="submission" date="2018-05" db="EMBL/GenBank/DDBJ databases">
        <authorList>
            <person name="Lanie J.A."/>
            <person name="Ng W.-L."/>
            <person name="Kazmierczak K.M."/>
            <person name="Andrzejewski T.M."/>
            <person name="Davidsen T.M."/>
            <person name="Wayne K.J."/>
            <person name="Tettelin H."/>
            <person name="Glass J.I."/>
            <person name="Rusch D."/>
            <person name="Podicherti R."/>
            <person name="Tsui H.-C.T."/>
            <person name="Winkler M.E."/>
        </authorList>
    </citation>
    <scope>NUCLEOTIDE SEQUENCE</scope>
</reference>
<dbReference type="PANTHER" id="PTHR47406">
    <property type="entry name" value="COAGULATION FACTOR 5/8 TYPE, C-TERMINAL"/>
    <property type="match status" value="1"/>
</dbReference>
<dbReference type="PANTHER" id="PTHR47406:SF2">
    <property type="entry name" value="ALPHA GLUCURONIDASE N-TERMINAL DOMAIN-CONTAINING PROTEIN"/>
    <property type="match status" value="1"/>
</dbReference>
<dbReference type="InterPro" id="IPR032287">
    <property type="entry name" value="DUF4838"/>
</dbReference>
<accession>A0A382SNB5</accession>
<feature type="non-terminal residue" evidence="1">
    <location>
        <position position="310"/>
    </location>
</feature>
<dbReference type="AlphaFoldDB" id="A0A382SNB5"/>